<evidence type="ECO:0000256" key="2">
    <source>
        <dbReference type="ARBA" id="ARBA00023125"/>
    </source>
</evidence>
<dbReference type="SUPFAM" id="SSF46785">
    <property type="entry name" value="Winged helix' DNA-binding domain"/>
    <property type="match status" value="1"/>
</dbReference>
<feature type="domain" description="HTH marR-type" evidence="4">
    <location>
        <begin position="4"/>
        <end position="165"/>
    </location>
</feature>
<dbReference type="PROSITE" id="PS50995">
    <property type="entry name" value="HTH_MARR_2"/>
    <property type="match status" value="1"/>
</dbReference>
<dbReference type="EMBL" id="CP032627">
    <property type="protein sequence ID" value="AYF99728.1"/>
    <property type="molecule type" value="Genomic_DNA"/>
</dbReference>
<dbReference type="RefSeq" id="WP_120771117.1">
    <property type="nucleotide sequence ID" value="NZ_CP032627.1"/>
</dbReference>
<dbReference type="SMART" id="SM00347">
    <property type="entry name" value="HTH_MARR"/>
    <property type="match status" value="1"/>
</dbReference>
<dbReference type="AlphaFoldDB" id="A0A387BDI7"/>
<dbReference type="InterPro" id="IPR036388">
    <property type="entry name" value="WH-like_DNA-bd_sf"/>
</dbReference>
<keyword evidence="6" id="KW-1185">Reference proteome</keyword>
<evidence type="ECO:0000256" key="1">
    <source>
        <dbReference type="ARBA" id="ARBA00023015"/>
    </source>
</evidence>
<dbReference type="GO" id="GO:0003677">
    <property type="term" value="F:DNA binding"/>
    <property type="evidence" value="ECO:0007669"/>
    <property type="project" value="UniProtKB-KW"/>
</dbReference>
<dbReference type="Proteomes" id="UP000269374">
    <property type="component" value="Chromosome"/>
</dbReference>
<dbReference type="PANTHER" id="PTHR35790">
    <property type="entry name" value="HTH-TYPE TRANSCRIPTIONAL REGULATOR PCHR"/>
    <property type="match status" value="1"/>
</dbReference>
<proteinExistence type="predicted"/>
<evidence type="ECO:0000259" key="4">
    <source>
        <dbReference type="PROSITE" id="PS50995"/>
    </source>
</evidence>
<dbReference type="InterPro" id="IPR036390">
    <property type="entry name" value="WH_DNA-bd_sf"/>
</dbReference>
<dbReference type="PANTHER" id="PTHR35790:SF4">
    <property type="entry name" value="HTH-TYPE TRANSCRIPTIONAL REGULATOR PCHR"/>
    <property type="match status" value="1"/>
</dbReference>
<evidence type="ECO:0000313" key="6">
    <source>
        <dbReference type="Proteomes" id="UP000269374"/>
    </source>
</evidence>
<dbReference type="InterPro" id="IPR000835">
    <property type="entry name" value="HTH_MarR-typ"/>
</dbReference>
<keyword evidence="2" id="KW-0238">DNA-binding</keyword>
<gene>
    <name evidence="5" type="ORF">D7I46_00675</name>
</gene>
<keyword evidence="1" id="KW-0805">Transcription regulation</keyword>
<protein>
    <submittedName>
        <fullName evidence="5">Transcriptional regulator</fullName>
    </submittedName>
</protein>
<reference evidence="5 6" key="1">
    <citation type="submission" date="2018-09" db="EMBL/GenBank/DDBJ databases">
        <title>Genome sequencing of strain 1JSPR-7.</title>
        <authorList>
            <person name="Heo J."/>
            <person name="Kim S.-J."/>
            <person name="Kwon S.-W."/>
        </authorList>
    </citation>
    <scope>NUCLEOTIDE SEQUENCE [LARGE SCALE GENOMIC DNA]</scope>
    <source>
        <strain evidence="5 6">1JSPR-7</strain>
    </source>
</reference>
<dbReference type="KEGG" id="lact:D7I46_00675"/>
<dbReference type="GO" id="GO:0003700">
    <property type="term" value="F:DNA-binding transcription factor activity"/>
    <property type="evidence" value="ECO:0007669"/>
    <property type="project" value="InterPro"/>
</dbReference>
<evidence type="ECO:0000313" key="5">
    <source>
        <dbReference type="EMBL" id="AYF99728.1"/>
    </source>
</evidence>
<evidence type="ECO:0000256" key="3">
    <source>
        <dbReference type="ARBA" id="ARBA00023163"/>
    </source>
</evidence>
<name>A0A387BDI7_9LACT</name>
<keyword evidence="3" id="KW-0804">Transcription</keyword>
<dbReference type="InterPro" id="IPR052067">
    <property type="entry name" value="Metal_resp_HTH_trans_reg"/>
</dbReference>
<dbReference type="OrthoDB" id="2329684at2"/>
<sequence>MRNGKEVDKAIAQALHDLRNQKGNRTLESQWILRQLGDEELTKEVKSLSVVALHILSSLKEKDLTGVELASHLEVTRGAITRAAGNLTAYHFVKIYQLDADKKKIFYQLTDKGRKVAAVHDKMHEKIDEIFNERIFLKYTENEKQVILGFLTDVDAVDDLLNKML</sequence>
<organism evidence="5 6">
    <name type="scientific">Lactococcus allomyrinae</name>
    <dbReference type="NCBI Taxonomy" id="2419773"/>
    <lineage>
        <taxon>Bacteria</taxon>
        <taxon>Bacillati</taxon>
        <taxon>Bacillota</taxon>
        <taxon>Bacilli</taxon>
        <taxon>Lactobacillales</taxon>
        <taxon>Streptococcaceae</taxon>
        <taxon>Lactococcus</taxon>
    </lineage>
</organism>
<dbReference type="Gene3D" id="1.10.10.10">
    <property type="entry name" value="Winged helix-like DNA-binding domain superfamily/Winged helix DNA-binding domain"/>
    <property type="match status" value="1"/>
</dbReference>
<accession>A0A387BDI7</accession>